<feature type="chain" id="PRO_5047277031" description="Carboxypeptidase regulatory-like domain-containing protein" evidence="1">
    <location>
        <begin position="26"/>
        <end position="143"/>
    </location>
</feature>
<dbReference type="InterPro" id="IPR013784">
    <property type="entry name" value="Carb-bd-like_fold"/>
</dbReference>
<evidence type="ECO:0000313" key="3">
    <source>
        <dbReference type="Proteomes" id="UP000701702"/>
    </source>
</evidence>
<keyword evidence="1" id="KW-0732">Signal</keyword>
<proteinExistence type="predicted"/>
<gene>
    <name evidence="2" type="ORF">LMG23994_04496</name>
</gene>
<dbReference type="PROSITE" id="PS51257">
    <property type="entry name" value="PROKAR_LIPOPROTEIN"/>
    <property type="match status" value="1"/>
</dbReference>
<protein>
    <recommendedName>
        <fullName evidence="4">Carboxypeptidase regulatory-like domain-containing protein</fullName>
    </recommendedName>
</protein>
<dbReference type="SUPFAM" id="SSF49452">
    <property type="entry name" value="Starch-binding domain-like"/>
    <property type="match status" value="1"/>
</dbReference>
<evidence type="ECO:0000256" key="1">
    <source>
        <dbReference type="SAM" id="SignalP"/>
    </source>
</evidence>
<dbReference type="EMBL" id="CAJZAF010000028">
    <property type="protein sequence ID" value="CAG9180799.1"/>
    <property type="molecule type" value="Genomic_DNA"/>
</dbReference>
<organism evidence="2 3">
    <name type="scientific">Cupriavidus pinatubonensis</name>
    <dbReference type="NCBI Taxonomy" id="248026"/>
    <lineage>
        <taxon>Bacteria</taxon>
        <taxon>Pseudomonadati</taxon>
        <taxon>Pseudomonadota</taxon>
        <taxon>Betaproteobacteria</taxon>
        <taxon>Burkholderiales</taxon>
        <taxon>Burkholderiaceae</taxon>
        <taxon>Cupriavidus</taxon>
    </lineage>
</organism>
<feature type="signal peptide" evidence="1">
    <location>
        <begin position="1"/>
        <end position="25"/>
    </location>
</feature>
<name>A0ABM8XKR8_9BURK</name>
<comment type="caution">
    <text evidence="2">The sequence shown here is derived from an EMBL/GenBank/DDBJ whole genome shotgun (WGS) entry which is preliminary data.</text>
</comment>
<keyword evidence="3" id="KW-1185">Reference proteome</keyword>
<accession>A0ABM8XKR8</accession>
<evidence type="ECO:0008006" key="4">
    <source>
        <dbReference type="Google" id="ProtNLM"/>
    </source>
</evidence>
<sequence>MKRILTCRWLVAVLAASGGCQLAMASAMALPATQHVGPVTFVSGGVGLDESQALKEAMHNYPLVLEFAGRTSDGNKYLADVPVRIFDAHGKAILETSARGPFLLVSLPAGRYTVAASYGEKTEQRSVNVLPNGHVHQLFLWQM</sequence>
<dbReference type="RefSeq" id="WP_224006068.1">
    <property type="nucleotide sequence ID" value="NZ_CAJZAF010000028.1"/>
</dbReference>
<evidence type="ECO:0000313" key="2">
    <source>
        <dbReference type="EMBL" id="CAG9180799.1"/>
    </source>
</evidence>
<reference evidence="2 3" key="1">
    <citation type="submission" date="2021-08" db="EMBL/GenBank/DDBJ databases">
        <authorList>
            <person name="Peeters C."/>
        </authorList>
    </citation>
    <scope>NUCLEOTIDE SEQUENCE [LARGE SCALE GENOMIC DNA]</scope>
    <source>
        <strain evidence="2 3">LMG 23994</strain>
    </source>
</reference>
<dbReference type="Proteomes" id="UP000701702">
    <property type="component" value="Unassembled WGS sequence"/>
</dbReference>